<evidence type="ECO:0000313" key="3">
    <source>
        <dbReference type="EMBL" id="GBP83025.1"/>
    </source>
</evidence>
<dbReference type="GO" id="GO:0006749">
    <property type="term" value="P:glutathione metabolic process"/>
    <property type="evidence" value="ECO:0007669"/>
    <property type="project" value="TreeGrafter"/>
</dbReference>
<dbReference type="SFLD" id="SFLDG00358">
    <property type="entry name" value="Main_(cytGST)"/>
    <property type="match status" value="1"/>
</dbReference>
<reference evidence="3 4" key="1">
    <citation type="journal article" date="2019" name="Commun. Biol.">
        <title>The bagworm genome reveals a unique fibroin gene that provides high tensile strength.</title>
        <authorList>
            <person name="Kono N."/>
            <person name="Nakamura H."/>
            <person name="Ohtoshi R."/>
            <person name="Tomita M."/>
            <person name="Numata K."/>
            <person name="Arakawa K."/>
        </authorList>
    </citation>
    <scope>NUCLEOTIDE SEQUENCE [LARGE SCALE GENOMIC DNA]</scope>
</reference>
<organism evidence="3 4">
    <name type="scientific">Eumeta variegata</name>
    <name type="common">Bagworm moth</name>
    <name type="synonym">Eumeta japonica</name>
    <dbReference type="NCBI Taxonomy" id="151549"/>
    <lineage>
        <taxon>Eukaryota</taxon>
        <taxon>Metazoa</taxon>
        <taxon>Ecdysozoa</taxon>
        <taxon>Arthropoda</taxon>
        <taxon>Hexapoda</taxon>
        <taxon>Insecta</taxon>
        <taxon>Pterygota</taxon>
        <taxon>Neoptera</taxon>
        <taxon>Endopterygota</taxon>
        <taxon>Lepidoptera</taxon>
        <taxon>Glossata</taxon>
        <taxon>Ditrysia</taxon>
        <taxon>Tineoidea</taxon>
        <taxon>Psychidae</taxon>
        <taxon>Oiketicinae</taxon>
        <taxon>Eumeta</taxon>
    </lineage>
</organism>
<sequence>MKTFILHKHNASPPARAVMMLGDILGLKFEFLEPKLLEGELSKPEYSAKNPMKTIPLLEDGDFALADSHAIVMYLISKYGADKRERLYPNDHQERARLHQLLFFDTGILFPSMRAVTIPTFLGQCSGITDEQKTQIENAYGMLEGYLQKSSYVAANHLTLADICVGATATTLHELLPVDADRFPKIVEWMNRINTEEFFKTQNAPGCAQLGEIIRMTWEKRRLNK</sequence>
<dbReference type="AlphaFoldDB" id="A0A4C1Z8T8"/>
<feature type="domain" description="GST C-terminal" evidence="2">
    <location>
        <begin position="91"/>
        <end position="225"/>
    </location>
</feature>
<dbReference type="InterPro" id="IPR036282">
    <property type="entry name" value="Glutathione-S-Trfase_C_sf"/>
</dbReference>
<evidence type="ECO:0000313" key="4">
    <source>
        <dbReference type="Proteomes" id="UP000299102"/>
    </source>
</evidence>
<gene>
    <name evidence="3" type="primary">GST1</name>
    <name evidence="3" type="ORF">EVAR_62335_1</name>
</gene>
<dbReference type="OrthoDB" id="2309723at2759"/>
<dbReference type="SFLD" id="SFLDG01153">
    <property type="entry name" value="Main.4:_Theta-like"/>
    <property type="match status" value="1"/>
</dbReference>
<keyword evidence="4" id="KW-1185">Reference proteome</keyword>
<dbReference type="EMBL" id="BGZK01001599">
    <property type="protein sequence ID" value="GBP83025.1"/>
    <property type="molecule type" value="Genomic_DNA"/>
</dbReference>
<dbReference type="PANTHER" id="PTHR43969">
    <property type="entry name" value="GLUTATHIONE S TRANSFERASE D10, ISOFORM A-RELATED"/>
    <property type="match status" value="1"/>
</dbReference>
<proteinExistence type="predicted"/>
<dbReference type="Pfam" id="PF00043">
    <property type="entry name" value="GST_C"/>
    <property type="match status" value="1"/>
</dbReference>
<dbReference type="SFLD" id="SFLDS00019">
    <property type="entry name" value="Glutathione_Transferase_(cytos"/>
    <property type="match status" value="1"/>
</dbReference>
<dbReference type="Proteomes" id="UP000299102">
    <property type="component" value="Unassembled WGS sequence"/>
</dbReference>
<dbReference type="CDD" id="cd03177">
    <property type="entry name" value="GST_C_Delta_Epsilon"/>
    <property type="match status" value="1"/>
</dbReference>
<dbReference type="InterPro" id="IPR036249">
    <property type="entry name" value="Thioredoxin-like_sf"/>
</dbReference>
<evidence type="ECO:0000259" key="1">
    <source>
        <dbReference type="PROSITE" id="PS50404"/>
    </source>
</evidence>
<dbReference type="SUPFAM" id="SSF52833">
    <property type="entry name" value="Thioredoxin-like"/>
    <property type="match status" value="1"/>
</dbReference>
<dbReference type="STRING" id="151549.A0A4C1Z8T8"/>
<dbReference type="Gene3D" id="3.40.30.10">
    <property type="entry name" value="Glutaredoxin"/>
    <property type="match status" value="1"/>
</dbReference>
<dbReference type="InterPro" id="IPR040079">
    <property type="entry name" value="Glutathione_S-Trfase"/>
</dbReference>
<dbReference type="PROSITE" id="PS50404">
    <property type="entry name" value="GST_NTER"/>
    <property type="match status" value="1"/>
</dbReference>
<comment type="caution">
    <text evidence="3">The sequence shown here is derived from an EMBL/GenBank/DDBJ whole genome shotgun (WGS) entry which is preliminary data.</text>
</comment>
<dbReference type="FunFam" id="1.20.1050.10:FF:000007">
    <property type="entry name" value="Glutathione S-transferase 1-1"/>
    <property type="match status" value="1"/>
</dbReference>
<dbReference type="PANTHER" id="PTHR43969:SF4">
    <property type="entry name" value="FI01423P-RELATED"/>
    <property type="match status" value="1"/>
</dbReference>
<feature type="domain" description="GST N-terminal" evidence="1">
    <location>
        <begin position="2"/>
        <end position="83"/>
    </location>
</feature>
<accession>A0A4C1Z8T8</accession>
<dbReference type="Pfam" id="PF13417">
    <property type="entry name" value="GST_N_3"/>
    <property type="match status" value="1"/>
</dbReference>
<name>A0A4C1Z8T8_EUMVA</name>
<dbReference type="InterPro" id="IPR004046">
    <property type="entry name" value="GST_C"/>
</dbReference>
<dbReference type="Gene3D" id="1.20.1050.10">
    <property type="match status" value="1"/>
</dbReference>
<dbReference type="GO" id="GO:0004364">
    <property type="term" value="F:glutathione transferase activity"/>
    <property type="evidence" value="ECO:0007669"/>
    <property type="project" value="TreeGrafter"/>
</dbReference>
<keyword evidence="3" id="KW-0808">Transferase</keyword>
<evidence type="ECO:0000259" key="2">
    <source>
        <dbReference type="PROSITE" id="PS50405"/>
    </source>
</evidence>
<dbReference type="InterPro" id="IPR010987">
    <property type="entry name" value="Glutathione-S-Trfase_C-like"/>
</dbReference>
<dbReference type="PROSITE" id="PS50405">
    <property type="entry name" value="GST_CTER"/>
    <property type="match status" value="1"/>
</dbReference>
<dbReference type="SUPFAM" id="SSF47616">
    <property type="entry name" value="GST C-terminal domain-like"/>
    <property type="match status" value="1"/>
</dbReference>
<dbReference type="InterPro" id="IPR004045">
    <property type="entry name" value="Glutathione_S-Trfase_N"/>
</dbReference>
<protein>
    <submittedName>
        <fullName evidence="3">Glutathione S-transferase 1</fullName>
    </submittedName>
</protein>